<feature type="transmembrane region" description="Helical" evidence="1">
    <location>
        <begin position="12"/>
        <end position="38"/>
    </location>
</feature>
<name>A0A6M0H2C4_9CLOT</name>
<feature type="transmembrane region" description="Helical" evidence="1">
    <location>
        <begin position="83"/>
        <end position="103"/>
    </location>
</feature>
<keyword evidence="3" id="KW-1185">Reference proteome</keyword>
<feature type="transmembrane region" description="Helical" evidence="1">
    <location>
        <begin position="50"/>
        <end position="74"/>
    </location>
</feature>
<accession>A0A6M0H2C4</accession>
<proteinExistence type="predicted"/>
<sequence>MNSKEDEMFKIITRIINIILCLLLPFSILIAMVSPMMFDAPGSNESFYTWILFISNFSAPVIILISMIISIYLLKLKLYKRAFIFSLLPLINLITILVAYWGIAVFQNGKFSIY</sequence>
<gene>
    <name evidence="2" type="ORF">G3M99_08420</name>
</gene>
<evidence type="ECO:0000256" key="1">
    <source>
        <dbReference type="SAM" id="Phobius"/>
    </source>
</evidence>
<dbReference type="EMBL" id="JAAGPU010000013">
    <property type="protein sequence ID" value="NEU04875.1"/>
    <property type="molecule type" value="Genomic_DNA"/>
</dbReference>
<dbReference type="AlphaFoldDB" id="A0A6M0H2C4"/>
<keyword evidence="1" id="KW-0812">Transmembrane</keyword>
<keyword evidence="1" id="KW-1133">Transmembrane helix</keyword>
<evidence type="ECO:0000313" key="2">
    <source>
        <dbReference type="EMBL" id="NEU04875.1"/>
    </source>
</evidence>
<dbReference type="RefSeq" id="WP_199869836.1">
    <property type="nucleotide sequence ID" value="NZ_JAAGPU010000013.1"/>
</dbReference>
<keyword evidence="1" id="KW-0472">Membrane</keyword>
<comment type="caution">
    <text evidence="2">The sequence shown here is derived from an EMBL/GenBank/DDBJ whole genome shotgun (WGS) entry which is preliminary data.</text>
</comment>
<organism evidence="2 3">
    <name type="scientific">Clostridium senegalense</name>
    <dbReference type="NCBI Taxonomy" id="1465809"/>
    <lineage>
        <taxon>Bacteria</taxon>
        <taxon>Bacillati</taxon>
        <taxon>Bacillota</taxon>
        <taxon>Clostridia</taxon>
        <taxon>Eubacteriales</taxon>
        <taxon>Clostridiaceae</taxon>
        <taxon>Clostridium</taxon>
    </lineage>
</organism>
<protein>
    <submittedName>
        <fullName evidence="2">Uncharacterized protein</fullName>
    </submittedName>
</protein>
<dbReference type="Proteomes" id="UP000481872">
    <property type="component" value="Unassembled WGS sequence"/>
</dbReference>
<evidence type="ECO:0000313" key="3">
    <source>
        <dbReference type="Proteomes" id="UP000481872"/>
    </source>
</evidence>
<reference evidence="2 3" key="1">
    <citation type="submission" date="2020-02" db="EMBL/GenBank/DDBJ databases">
        <title>Genome assembly of a novel Clostridium senegalense strain.</title>
        <authorList>
            <person name="Gupta T.B."/>
            <person name="Jauregui R."/>
            <person name="Maclean P."/>
            <person name="Nawarathana A."/>
            <person name="Brightwell G."/>
        </authorList>
    </citation>
    <scope>NUCLEOTIDE SEQUENCE [LARGE SCALE GENOMIC DNA]</scope>
    <source>
        <strain evidence="2 3">AGRFS4</strain>
    </source>
</reference>